<dbReference type="EMBL" id="LR796818">
    <property type="protein sequence ID" value="CAB4168170.1"/>
    <property type="molecule type" value="Genomic_DNA"/>
</dbReference>
<sequence>MTLWNPIWRITINSVIYTNFTLANLTITSGRTNIYEQAQAGYVNLQLINLEQTNVPLNINDGVTVELKDSTGTFIPIFGGTITDFTISIVNSGSVAVNQGISIIALGALARLPKALTDGALASAHDGTQILEILTDLLINNWGEVPPAITWATYDPTIDWAHAENTGLGEIDIPGDYDLAARTAERTDVYSLVSALATSGLGYIYENSLGQISYADSTHRSQYLAANGYTHLSAAQALSNGMAVQTRAGDIRNEITIKYGANSANETTPFDDADSIAIYGLLAQIISTTLKNHADADAQAAFYLKLRAYPQAMFNQITYELTSPELDDGDRDSLINIFMGLPLRISDMPLNMAAGTYLGFVEGWTFKAAYNSVSVTALLSPLAFSLQAMKWMDVSSLEKWNTISGSLEWQNATVVA</sequence>
<proteinExistence type="predicted"/>
<protein>
    <submittedName>
        <fullName evidence="1">Uncharacterized protein</fullName>
    </submittedName>
</protein>
<organism evidence="1">
    <name type="scientific">uncultured Caudovirales phage</name>
    <dbReference type="NCBI Taxonomy" id="2100421"/>
    <lineage>
        <taxon>Viruses</taxon>
        <taxon>Duplodnaviria</taxon>
        <taxon>Heunggongvirae</taxon>
        <taxon>Uroviricota</taxon>
        <taxon>Caudoviricetes</taxon>
        <taxon>Peduoviridae</taxon>
        <taxon>Maltschvirus</taxon>
        <taxon>Maltschvirus maltsch</taxon>
    </lineage>
</organism>
<gene>
    <name evidence="1" type="ORF">UFOVP874_7</name>
</gene>
<reference evidence="1" key="1">
    <citation type="submission" date="2020-04" db="EMBL/GenBank/DDBJ databases">
        <authorList>
            <person name="Chiriac C."/>
            <person name="Salcher M."/>
            <person name="Ghai R."/>
            <person name="Kavagutti S V."/>
        </authorList>
    </citation>
    <scope>NUCLEOTIDE SEQUENCE</scope>
</reference>
<name>A0A6J5P8E9_9CAUD</name>
<accession>A0A6J5P8E9</accession>
<evidence type="ECO:0000313" key="1">
    <source>
        <dbReference type="EMBL" id="CAB4168170.1"/>
    </source>
</evidence>